<gene>
    <name evidence="1" type="ORF">GBAR_LOCUS22764</name>
</gene>
<accession>A0AA35T5X0</accession>
<keyword evidence="2" id="KW-1185">Reference proteome</keyword>
<sequence length="37" mass="4224">MHYIHTCHSHQCMSSRESHDTVCTFYASSTVGCVTLY</sequence>
<evidence type="ECO:0000313" key="1">
    <source>
        <dbReference type="EMBL" id="CAI8040956.1"/>
    </source>
</evidence>
<comment type="caution">
    <text evidence="1">The sequence shown here is derived from an EMBL/GenBank/DDBJ whole genome shotgun (WGS) entry which is preliminary data.</text>
</comment>
<evidence type="ECO:0000313" key="2">
    <source>
        <dbReference type="Proteomes" id="UP001174909"/>
    </source>
</evidence>
<dbReference type="AlphaFoldDB" id="A0AA35T5X0"/>
<protein>
    <submittedName>
        <fullName evidence="1">Uncharacterized protein</fullName>
    </submittedName>
</protein>
<organism evidence="1 2">
    <name type="scientific">Geodia barretti</name>
    <name type="common">Barrett's horny sponge</name>
    <dbReference type="NCBI Taxonomy" id="519541"/>
    <lineage>
        <taxon>Eukaryota</taxon>
        <taxon>Metazoa</taxon>
        <taxon>Porifera</taxon>
        <taxon>Demospongiae</taxon>
        <taxon>Heteroscleromorpha</taxon>
        <taxon>Tetractinellida</taxon>
        <taxon>Astrophorina</taxon>
        <taxon>Geodiidae</taxon>
        <taxon>Geodia</taxon>
    </lineage>
</organism>
<dbReference type="EMBL" id="CASHTH010003152">
    <property type="protein sequence ID" value="CAI8040956.1"/>
    <property type="molecule type" value="Genomic_DNA"/>
</dbReference>
<reference evidence="1" key="1">
    <citation type="submission" date="2023-03" db="EMBL/GenBank/DDBJ databases">
        <authorList>
            <person name="Steffen K."/>
            <person name="Cardenas P."/>
        </authorList>
    </citation>
    <scope>NUCLEOTIDE SEQUENCE</scope>
</reference>
<proteinExistence type="predicted"/>
<name>A0AA35T5X0_GEOBA</name>
<dbReference type="Proteomes" id="UP001174909">
    <property type="component" value="Unassembled WGS sequence"/>
</dbReference>